<evidence type="ECO:0000313" key="3">
    <source>
        <dbReference type="Proteomes" id="UP000235803"/>
    </source>
</evidence>
<evidence type="ECO:0000259" key="1">
    <source>
        <dbReference type="Pfam" id="PF01909"/>
    </source>
</evidence>
<name>A0A2N7UA91_9GAMM</name>
<accession>A0A2N7UA91</accession>
<dbReference type="Proteomes" id="UP000235803">
    <property type="component" value="Unassembled WGS sequence"/>
</dbReference>
<comment type="caution">
    <text evidence="2">The sequence shown here is derived from an EMBL/GenBank/DDBJ whole genome shotgun (WGS) entry which is preliminary data.</text>
</comment>
<dbReference type="OrthoDB" id="14556at2"/>
<reference evidence="2 3" key="1">
    <citation type="submission" date="2018-01" db="EMBL/GenBank/DDBJ databases">
        <title>Halomonas endophytica sp. nov., isolated from storage liquid in the stems of Populus euphratica.</title>
        <authorList>
            <person name="Chen C."/>
        </authorList>
    </citation>
    <scope>NUCLEOTIDE SEQUENCE [LARGE SCALE GENOMIC DNA]</scope>
    <source>
        <strain evidence="2 3">MC28</strain>
    </source>
</reference>
<dbReference type="AlphaFoldDB" id="A0A2N7UA91"/>
<dbReference type="GO" id="GO:0016779">
    <property type="term" value="F:nucleotidyltransferase activity"/>
    <property type="evidence" value="ECO:0007669"/>
    <property type="project" value="InterPro"/>
</dbReference>
<dbReference type="EMBL" id="PNRF01000007">
    <property type="protein sequence ID" value="PMR77349.1"/>
    <property type="molecule type" value="Genomic_DNA"/>
</dbReference>
<gene>
    <name evidence="2" type="ORF">C1H69_02070</name>
</gene>
<keyword evidence="3" id="KW-1185">Reference proteome</keyword>
<protein>
    <submittedName>
        <fullName evidence="2">Nucleotidyltransferase domain-containing protein</fullName>
    </submittedName>
</protein>
<dbReference type="InterPro" id="IPR002934">
    <property type="entry name" value="Polymerase_NTP_transf_dom"/>
</dbReference>
<evidence type="ECO:0000313" key="2">
    <source>
        <dbReference type="EMBL" id="PMR77349.1"/>
    </source>
</evidence>
<dbReference type="Gene3D" id="3.30.460.10">
    <property type="entry name" value="Beta Polymerase, domain 2"/>
    <property type="match status" value="1"/>
</dbReference>
<feature type="domain" description="Polymerase nucleotidyl transferase" evidence="1">
    <location>
        <begin position="13"/>
        <end position="78"/>
    </location>
</feature>
<dbReference type="InterPro" id="IPR043519">
    <property type="entry name" value="NT_sf"/>
</dbReference>
<dbReference type="SUPFAM" id="SSF81301">
    <property type="entry name" value="Nucleotidyltransferase"/>
    <property type="match status" value="1"/>
</dbReference>
<dbReference type="RefSeq" id="WP_102651762.1">
    <property type="nucleotide sequence ID" value="NZ_PNRF01000007.1"/>
</dbReference>
<proteinExistence type="predicted"/>
<keyword evidence="2" id="KW-0808">Transferase</keyword>
<dbReference type="CDD" id="cd05403">
    <property type="entry name" value="NT_KNTase_like"/>
    <property type="match status" value="1"/>
</dbReference>
<sequence>MRLTHEQIHTILTTVRGIVGSNVEVRLFGSRLDDNRKGGDLDLLLISPIPLPRLALAEIKGKLEERLYLPVDLLAYSRDRTPSPFQAIALIQGCPLEEAA</sequence>
<dbReference type="Pfam" id="PF01909">
    <property type="entry name" value="NTP_transf_2"/>
    <property type="match status" value="1"/>
</dbReference>
<organism evidence="2 3">
    <name type="scientific">Billgrantia endophytica</name>
    <dbReference type="NCBI Taxonomy" id="2033802"/>
    <lineage>
        <taxon>Bacteria</taxon>
        <taxon>Pseudomonadati</taxon>
        <taxon>Pseudomonadota</taxon>
        <taxon>Gammaproteobacteria</taxon>
        <taxon>Oceanospirillales</taxon>
        <taxon>Halomonadaceae</taxon>
        <taxon>Billgrantia</taxon>
    </lineage>
</organism>